<reference evidence="3" key="1">
    <citation type="submission" date="2017-11" db="EMBL/GenBank/DDBJ databases">
        <title>Phenotypic and genomic properties of facultatively anaerobic sulfur-reducing natronoarchaea from hypersaline soda lakes.</title>
        <authorList>
            <person name="Sorokin D.Y."/>
            <person name="Kublanov I.V."/>
            <person name="Roman P."/>
            <person name="Sinninghe Damste J.S."/>
            <person name="Golyshin P.N."/>
            <person name="Rojo D."/>
            <person name="Ciordia S."/>
            <person name="Mena M.D.C."/>
            <person name="Ferrer M."/>
            <person name="Messina E."/>
            <person name="Smedile F."/>
            <person name="La Spada G."/>
            <person name="La Cono V."/>
            <person name="Yakimov M.M."/>
        </authorList>
    </citation>
    <scope>NUCLEOTIDE SEQUENCE [LARGE SCALE GENOMIC DNA]</scope>
    <source>
        <strain evidence="3">AArc-Sl</strain>
    </source>
</reference>
<sequence>MFGSLGYVVFVALAFLLATTLGPLYVNVRLRRTREPTDTEQSRLEHYCETTSLSPDRTYVVETVGEASVDVKAVGIPGYRVLLVTDYALESLDDEVLIGLLAAEGGRTVTYYAEFRAVAVTVVITLLVLTFAGFLSFDVGFLLIGVGALVAFAAGRRIQYRADAIAARQVGAELVADAFQAVADVRGVEPKTGSWRTLFEIQPPLGDRIARLRGGQS</sequence>
<evidence type="ECO:0000256" key="1">
    <source>
        <dbReference type="SAM" id="Phobius"/>
    </source>
</evidence>
<name>A0A343TNU0_9EURY</name>
<dbReference type="AlphaFoldDB" id="A0A343TNU0"/>
<keyword evidence="3" id="KW-1185">Reference proteome</keyword>
<dbReference type="Proteomes" id="UP000263012">
    <property type="component" value="Chromosome"/>
</dbReference>
<dbReference type="KEGG" id="hdf:AArcSl_3155"/>
<dbReference type="OrthoDB" id="271602at2157"/>
<evidence type="ECO:0000313" key="3">
    <source>
        <dbReference type="Proteomes" id="UP000263012"/>
    </source>
</evidence>
<dbReference type="GeneID" id="37879519"/>
<feature type="transmembrane region" description="Helical" evidence="1">
    <location>
        <begin position="117"/>
        <end position="135"/>
    </location>
</feature>
<accession>A0A343TNU0</accession>
<organism evidence="2 3">
    <name type="scientific">Halalkaliarchaeum desulfuricum</name>
    <dbReference type="NCBI Taxonomy" id="2055893"/>
    <lineage>
        <taxon>Archaea</taxon>
        <taxon>Methanobacteriati</taxon>
        <taxon>Methanobacteriota</taxon>
        <taxon>Stenosarchaea group</taxon>
        <taxon>Halobacteria</taxon>
        <taxon>Halobacteriales</taxon>
        <taxon>Haloferacaceae</taxon>
        <taxon>Halalkaliarchaeum</taxon>
    </lineage>
</organism>
<gene>
    <name evidence="2" type="ORF">AArcSl_3155</name>
</gene>
<protein>
    <submittedName>
        <fullName evidence="2">Putative peptidase</fullName>
    </submittedName>
</protein>
<keyword evidence="1" id="KW-1133">Transmembrane helix</keyword>
<feature type="transmembrane region" description="Helical" evidence="1">
    <location>
        <begin position="141"/>
        <end position="158"/>
    </location>
</feature>
<keyword evidence="1" id="KW-0472">Membrane</keyword>
<dbReference type="EMBL" id="CP025066">
    <property type="protein sequence ID" value="AUX10762.1"/>
    <property type="molecule type" value="Genomic_DNA"/>
</dbReference>
<evidence type="ECO:0000313" key="2">
    <source>
        <dbReference type="EMBL" id="AUX10762.1"/>
    </source>
</evidence>
<proteinExistence type="predicted"/>
<keyword evidence="1" id="KW-0812">Transmembrane</keyword>
<dbReference type="RefSeq" id="WP_119821360.1">
    <property type="nucleotide sequence ID" value="NZ_CP025066.1"/>
</dbReference>
<feature type="transmembrane region" description="Helical" evidence="1">
    <location>
        <begin position="6"/>
        <end position="26"/>
    </location>
</feature>